<protein>
    <submittedName>
        <fullName evidence="2">Uncharacterized protein</fullName>
    </submittedName>
</protein>
<accession>A0AAV2QNJ9</accession>
<comment type="caution">
    <text evidence="2">The sequence shown here is derived from an EMBL/GenBank/DDBJ whole genome shotgun (WGS) entry which is preliminary data.</text>
</comment>
<feature type="non-terminal residue" evidence="2">
    <location>
        <position position="1"/>
    </location>
</feature>
<proteinExistence type="predicted"/>
<sequence length="128" mass="14864">QETLNNKGAKVVEALSGESTIYETDNFIEIDSLKLDKTMSDTPHINKPIEENKITEDISPRTYNLDYYRELVNLLGKQFEDVEVLPNQSKMERVDNASEKVQQINEQNKFSTQKYNLYAVFPYQPKVI</sequence>
<name>A0AAV2QNJ9_MEGNR</name>
<dbReference type="AlphaFoldDB" id="A0AAV2QNJ9"/>
<gene>
    <name evidence="2" type="ORF">MNOR_LOCUS15174</name>
</gene>
<dbReference type="Proteomes" id="UP001497623">
    <property type="component" value="Unassembled WGS sequence"/>
</dbReference>
<evidence type="ECO:0000313" key="3">
    <source>
        <dbReference type="Proteomes" id="UP001497623"/>
    </source>
</evidence>
<dbReference type="EMBL" id="CAXKWB010009386">
    <property type="protein sequence ID" value="CAL4094568.1"/>
    <property type="molecule type" value="Genomic_DNA"/>
</dbReference>
<keyword evidence="3" id="KW-1185">Reference proteome</keyword>
<feature type="coiled-coil region" evidence="1">
    <location>
        <begin position="87"/>
        <end position="114"/>
    </location>
</feature>
<evidence type="ECO:0000313" key="2">
    <source>
        <dbReference type="EMBL" id="CAL4094568.1"/>
    </source>
</evidence>
<reference evidence="2 3" key="1">
    <citation type="submission" date="2024-05" db="EMBL/GenBank/DDBJ databases">
        <authorList>
            <person name="Wallberg A."/>
        </authorList>
    </citation>
    <scope>NUCLEOTIDE SEQUENCE [LARGE SCALE GENOMIC DNA]</scope>
</reference>
<evidence type="ECO:0000256" key="1">
    <source>
        <dbReference type="SAM" id="Coils"/>
    </source>
</evidence>
<organism evidence="2 3">
    <name type="scientific">Meganyctiphanes norvegica</name>
    <name type="common">Northern krill</name>
    <name type="synonym">Thysanopoda norvegica</name>
    <dbReference type="NCBI Taxonomy" id="48144"/>
    <lineage>
        <taxon>Eukaryota</taxon>
        <taxon>Metazoa</taxon>
        <taxon>Ecdysozoa</taxon>
        <taxon>Arthropoda</taxon>
        <taxon>Crustacea</taxon>
        <taxon>Multicrustacea</taxon>
        <taxon>Malacostraca</taxon>
        <taxon>Eumalacostraca</taxon>
        <taxon>Eucarida</taxon>
        <taxon>Euphausiacea</taxon>
        <taxon>Euphausiidae</taxon>
        <taxon>Meganyctiphanes</taxon>
    </lineage>
</organism>
<keyword evidence="1" id="KW-0175">Coiled coil</keyword>